<dbReference type="GO" id="GO:0016556">
    <property type="term" value="P:mRNA modification"/>
    <property type="evidence" value="ECO:0007669"/>
    <property type="project" value="InterPro"/>
</dbReference>
<evidence type="ECO:0000256" key="4">
    <source>
        <dbReference type="ARBA" id="ARBA00022741"/>
    </source>
</evidence>
<dbReference type="PROSITE" id="PS51657">
    <property type="entry name" value="PSRV_HELICASE"/>
    <property type="match status" value="1"/>
</dbReference>
<evidence type="ECO:0000256" key="1">
    <source>
        <dbReference type="ARBA" id="ARBA00022484"/>
    </source>
</evidence>
<dbReference type="GO" id="GO:0003724">
    <property type="term" value="F:RNA helicase activity"/>
    <property type="evidence" value="ECO:0007669"/>
    <property type="project" value="UniProtKB-EC"/>
</dbReference>
<dbReference type="PROSITE" id="PS51743">
    <property type="entry name" value="ALPHAVIRUS_MT"/>
    <property type="match status" value="1"/>
</dbReference>
<evidence type="ECO:0000259" key="11">
    <source>
        <dbReference type="PROSITE" id="PS50507"/>
    </source>
</evidence>
<keyword evidence="8" id="KW-0693">Viral RNA replication</keyword>
<dbReference type="GO" id="GO:0006396">
    <property type="term" value="P:RNA processing"/>
    <property type="evidence" value="ECO:0007669"/>
    <property type="project" value="InterPro"/>
</dbReference>
<dbReference type="InterPro" id="IPR007094">
    <property type="entry name" value="RNA-dir_pol_PSvirus"/>
</dbReference>
<gene>
    <name evidence="14" type="primary">ORF1</name>
</gene>
<keyword evidence="7" id="KW-0067">ATP-binding</keyword>
<evidence type="ECO:0000256" key="10">
    <source>
        <dbReference type="SAM" id="Phobius"/>
    </source>
</evidence>
<evidence type="ECO:0000256" key="3">
    <source>
        <dbReference type="ARBA" id="ARBA00022695"/>
    </source>
</evidence>
<keyword evidence="1" id="KW-0696">RNA-directed RNA polymerase</keyword>
<dbReference type="CDD" id="cd23253">
    <property type="entry name" value="Closteroviridae_RdRp"/>
    <property type="match status" value="1"/>
</dbReference>
<evidence type="ECO:0000259" key="13">
    <source>
        <dbReference type="PROSITE" id="PS51743"/>
    </source>
</evidence>
<dbReference type="InterPro" id="IPR043502">
    <property type="entry name" value="DNA/RNA_pol_sf"/>
</dbReference>
<dbReference type="InterPro" id="IPR002588">
    <property type="entry name" value="Alphavirus-like_MT_dom"/>
</dbReference>
<dbReference type="GO" id="GO:0003968">
    <property type="term" value="F:RNA-directed RNA polymerase activity"/>
    <property type="evidence" value="ECO:0007669"/>
    <property type="project" value="UniProtKB-KW"/>
</dbReference>
<evidence type="ECO:0000256" key="8">
    <source>
        <dbReference type="ARBA" id="ARBA00022953"/>
    </source>
</evidence>
<dbReference type="Gene3D" id="3.40.50.300">
    <property type="entry name" value="P-loop containing nucleotide triphosphate hydrolases"/>
    <property type="match status" value="2"/>
</dbReference>
<dbReference type="EMBL" id="LC100131">
    <property type="protein sequence ID" value="BAV38105.1"/>
    <property type="molecule type" value="Genomic_RNA"/>
</dbReference>
<feature type="domain" description="Alphavirus-like MT" evidence="13">
    <location>
        <begin position="493"/>
        <end position="672"/>
    </location>
</feature>
<feature type="transmembrane region" description="Helical" evidence="10">
    <location>
        <begin position="1303"/>
        <end position="1330"/>
    </location>
</feature>
<sequence length="2441" mass="278894" precursor="true">MPSINRTITGTELSNNLSLKGKITVFPLDPSTEEKFDFLREKNFNPKKVFCAHRLQVLVDHFNLHGCSFKKMPVPLINAFGYDFSKINQFIDQKLSVKIGMETIRNTSVLEDITGKTGFSDGYLVRKYEDRRHADVFISFGRYFKYDHDIMFRLTFAKTHNRRRLRTIVETSLGRMEDRGEVYLKPFTLFDRLPSKAFEMQCLLLSVLERCDDMCEIVNYYKNPKFSQPVKKIREKLYRRCTVPMIGVKQSNSPVLMVPRMTPVKPTFKVTPYATTQHIIRDDGEEEFVVRLRGGKVVVVKNDKRAITNLFNATLGEGSYKIHSEAFTPNGKRFKHYKSAYCWLDAFLLARKKIPMETVPHPCLSYGYLLRCGLEKVMKGRITMVSATHGHFSVERVTEKRNARRDTYVGVRWDDGAEVSLKNISNVFDDICSGILSQTTLRAENDVMTNIVRRVSDKINSVNSMEKELTINVCLSSSQKKKLCVLFPELNFDFSETSYSSHPLFTAIRQCENYVMAKRMGFSNFIDAGGDIVSVLHKKLNNVHVCSPLVDVKDAHRHMTRSNQIDNMTGLTETATLCNDKCQDCKVERQNIVAVEVYDMTLHDMAKSLLSHKSKRFDFSIVIPPEVCEPECDVRLFDDSLRVQSDGNIVTYFYGDCGESYSHDAQTLRDILRMQIFSVDGVVFKKTLECSKEALHFFSLVPCVGMPPGRLTFSSYYSRSEQDKVLMVIPSRDKFGGISNVKVKVDKSIVYHLLEYVMNTALRVDDKAIEYLISQFRARKSISIKGGKVIQTPFELPLDLYPGFLGVILGEGIRLREKTHYIARMSYYRHYLPTIINIMIAFMNRTFTKARQFCYESIVDMFRYVMGDSFINDAVNGDKRIFDIMEVYDFRQTVNIVGDGQNRNVINESFQKFLNESKENLRTLDEKFSEIDELFTDSESDKLKDLVLSGGGASNQYVFISFDLYKRIYGFISRLVPKKSLVDKLVVIISKVITYLLNKFKKMSQSVVTIISDVIRAIIDYIRTGDSRLLKVFKTAGERVTEKISDVNNSWMDELEKVLDDEDQLTSRSKVESIDNLDQINDFKPEGVELSVIQSAENIVLAGGGAHSFNLHTLFKLFPFSGVFRIKSTWKSLVVNVRSFLKRIAELYHDAKEVPGLILEFVKAGLSVVKDYVTSSEGLETLIQNTSLTITNLIVSIFTGNVGVLGIMLSNFLFLGLKIFGIEKKYLGCNTVTAQVANVLLPPTYFGPLAFPIRGLLSKVVETKLKMKCSKISQLKPAATDLIAKDVTLIRFYDKFSPGALRVCIYISIIFVLFSPRLMLTLGMCCLLIGEMKKFLSTTVLQTNISLSYASVLKKTQKSQRMKRFKSILAEKFLRSKTDNQQSNDDEPQMIAGSQIDSDVDVEFDYDGSYVEKSKPTQPLVQEQKMKDKLVTGNWADVSDSSSVGSVMEFLNYSNLRESTDRRFLKCDVTFGLSDIILKYPISSLQVCVTGADSRINALAEYYYLESQKLCIEMGKLDNLARMFNSKTSETKCFKDTVWDLRNNLDDSTLYISENGDSWHRLKRGDLKKTKLEGVSKMTLDQSLINFDRSHKGVQFTSEELLGMYTNNRCLGLEKFIDKATGFKVEPSTDKIKFFNKPPGAGKTTTIVNSLVKDLSSRTTCLSLTCTNAGRKEIVSKLKARGVTSPHLYAMTYDSLLMKGKEVTITNLYCDEIFMVHCGEWFACLNLIKCQSIECFGDKNQIPYINRVPNTVCHHSYSEYMTFPIEYDNISYRCPPDVCYILSSLTDPVGNPLYPGGVYSAGSNCDNLRSLSVEPMNSPDEIKFRDEDKHITFTQPEKEEVSRAISKQLKDSKSANTVNEVQGGTFPTVMLFRNKQFDNPLYSDVNQFIVSISRHTDRMCYKAISSKLNDYVGEKISALNTVADYIIKEYKFKRRVDTYDLKIDCLRAPSTFSRPSASHHRAINEFMTLINPGLSAYNFIHRTLLFEYEQFELPPVENAKLVLSHSKPYAGAEFIVPDIMGKGERSRPNTWKQVMISLSHRNFSAPRINENLDTTKTAERLMSGLMTGLNPLKLSENYDTILPDMYSIDKWLNTRDGDKYRKLKRSFSHTLMIQQFENLRLMVKGDMKPKMDMSSYSTYSPPSNIIYYEHVINMFFSPMFLEVFDRLTYCLADNIVLYSGMNLDTLGELISAKLQYPISEYKTIEIDFSKFDKSQGVVFKLYEEIVYKFFRFSEDIYENIKLTEYFCKAKSRSGVSVELGAQRRTGSPNTWLSNTLVTLGIVLSTYDLRDIDLLLVSGDDSLIFSRKSLKNQVNEINRDFGMEAKFIENSVPYFCSKFIIEDRGSIRVLPDPVRFFEKLSVPMSLSDFESGEMLRERYTSYKDLMVGYNLDTNIILVDSLISVRYSIPLMSSYAALCYIHCMCSNITAYKRIYHDSFVVVI</sequence>
<keyword evidence="10" id="KW-0472">Membrane</keyword>
<evidence type="ECO:0000256" key="5">
    <source>
        <dbReference type="ARBA" id="ARBA00022758"/>
    </source>
</evidence>
<evidence type="ECO:0000256" key="7">
    <source>
        <dbReference type="ARBA" id="ARBA00022840"/>
    </source>
</evidence>
<dbReference type="GO" id="GO:0008174">
    <property type="term" value="F:mRNA methyltransferase activity"/>
    <property type="evidence" value="ECO:0007669"/>
    <property type="project" value="UniProtKB-UniRule"/>
</dbReference>
<dbReference type="GO" id="GO:0006351">
    <property type="term" value="P:DNA-templated transcription"/>
    <property type="evidence" value="ECO:0007669"/>
    <property type="project" value="InterPro"/>
</dbReference>
<keyword evidence="3" id="KW-0548">Nucleotidyltransferase</keyword>
<evidence type="ECO:0000313" key="14">
    <source>
        <dbReference type="EMBL" id="BAV38105.1"/>
    </source>
</evidence>
<dbReference type="InterPro" id="IPR001788">
    <property type="entry name" value="RNA-dep_RNA_pol_alsuvir"/>
</dbReference>
<feature type="domain" description="(+)RNA virus helicase C-terminal" evidence="12">
    <location>
        <begin position="1602"/>
        <end position="1937"/>
    </location>
</feature>
<evidence type="ECO:0000259" key="12">
    <source>
        <dbReference type="PROSITE" id="PS51657"/>
    </source>
</evidence>
<dbReference type="SUPFAM" id="SSF56672">
    <property type="entry name" value="DNA/RNA polymerases"/>
    <property type="match status" value="1"/>
</dbReference>
<proteinExistence type="predicted"/>
<reference evidence="14" key="1">
    <citation type="submission" date="2015-11" db="EMBL/GenBank/DDBJ databases">
        <title>Nucleotide Sequences of a new isolate of Beet pseudo-yellows virus (BPYV) from Cucumber suggests host adaptation function of RNA 1.</title>
        <authorList>
            <person name="Akhter M.S."/>
            <person name="Bhor S.A."/>
            <person name="Nao M."/>
            <person name="Sekine K.-T."/>
            <person name="Yaeno T."/>
            <person name="Yamaoka N."/>
            <person name="Nishiguchi M."/>
            <person name="Kobayashi K."/>
        </authorList>
    </citation>
    <scope>NUCLEOTIDE SEQUENCE</scope>
    <source>
        <strain evidence="14">MI</strain>
    </source>
</reference>
<evidence type="ECO:0000256" key="6">
    <source>
        <dbReference type="ARBA" id="ARBA00022801"/>
    </source>
</evidence>
<dbReference type="GO" id="GO:0039694">
    <property type="term" value="P:viral RNA genome replication"/>
    <property type="evidence" value="ECO:0007669"/>
    <property type="project" value="InterPro"/>
</dbReference>
<keyword evidence="5" id="KW-0688">Ribosomal frameshifting</keyword>
<name>A0A1B4XTG1_9CLOS</name>
<keyword evidence="4" id="KW-0547">Nucleotide-binding</keyword>
<comment type="catalytic activity">
    <reaction evidence="9">
        <text>ATP + H2O = ADP + phosphate + H(+)</text>
        <dbReference type="Rhea" id="RHEA:13065"/>
        <dbReference type="ChEBI" id="CHEBI:15377"/>
        <dbReference type="ChEBI" id="CHEBI:15378"/>
        <dbReference type="ChEBI" id="CHEBI:30616"/>
        <dbReference type="ChEBI" id="CHEBI:43474"/>
        <dbReference type="ChEBI" id="CHEBI:456216"/>
        <dbReference type="EC" id="3.6.4.13"/>
    </reaction>
</comment>
<feature type="domain" description="RdRp catalytic" evidence="11">
    <location>
        <begin position="2201"/>
        <end position="2313"/>
    </location>
</feature>
<dbReference type="InterPro" id="IPR047308">
    <property type="entry name" value="Closteroviridae_RdRp"/>
</dbReference>
<dbReference type="GO" id="GO:0005524">
    <property type="term" value="F:ATP binding"/>
    <property type="evidence" value="ECO:0007669"/>
    <property type="project" value="UniProtKB-KW"/>
</dbReference>
<keyword evidence="10" id="KW-1133">Transmembrane helix</keyword>
<feature type="transmembrane region" description="Helical" evidence="10">
    <location>
        <begin position="1193"/>
        <end position="1217"/>
    </location>
</feature>
<dbReference type="PROSITE" id="PS50507">
    <property type="entry name" value="RDRP_SSRNA_POS"/>
    <property type="match status" value="1"/>
</dbReference>
<organism evidence="14">
    <name type="scientific">Beet pseudoyellows virus</name>
    <dbReference type="NCBI Taxonomy" id="72750"/>
    <lineage>
        <taxon>Viruses</taxon>
        <taxon>Riboviria</taxon>
        <taxon>Orthornavirae</taxon>
        <taxon>Kitrinoviricota</taxon>
        <taxon>Alsuviricetes</taxon>
        <taxon>Martellivirales</taxon>
        <taxon>Closteroviridae</taxon>
        <taxon>Crinivirus</taxon>
        <taxon>Crinivirus pseudobetae</taxon>
    </lineage>
</organism>
<accession>A0A1B4XTG1</accession>
<dbReference type="GO" id="GO:0003723">
    <property type="term" value="F:RNA binding"/>
    <property type="evidence" value="ECO:0007669"/>
    <property type="project" value="InterPro"/>
</dbReference>
<evidence type="ECO:0000256" key="2">
    <source>
        <dbReference type="ARBA" id="ARBA00022679"/>
    </source>
</evidence>
<protein>
    <submittedName>
        <fullName evidence="14">ORF 1a/1b fusion polyprotein</fullName>
    </submittedName>
</protein>
<dbReference type="Pfam" id="PF01443">
    <property type="entry name" value="Viral_helicase1"/>
    <property type="match status" value="1"/>
</dbReference>
<dbReference type="GO" id="GO:0075523">
    <property type="term" value="P:viral translational frameshifting"/>
    <property type="evidence" value="ECO:0007669"/>
    <property type="project" value="UniProtKB-KW"/>
</dbReference>
<dbReference type="SUPFAM" id="SSF52540">
    <property type="entry name" value="P-loop containing nucleoside triphosphate hydrolases"/>
    <property type="match status" value="1"/>
</dbReference>
<keyword evidence="10" id="KW-0812">Transmembrane</keyword>
<dbReference type="Pfam" id="PF01660">
    <property type="entry name" value="Vmethyltransf"/>
    <property type="match status" value="1"/>
</dbReference>
<keyword evidence="2" id="KW-0808">Transferase</keyword>
<evidence type="ECO:0000256" key="9">
    <source>
        <dbReference type="ARBA" id="ARBA00047984"/>
    </source>
</evidence>
<dbReference type="Pfam" id="PF00978">
    <property type="entry name" value="RdRP_2"/>
    <property type="match status" value="1"/>
</dbReference>
<dbReference type="GO" id="GO:0016787">
    <property type="term" value="F:hydrolase activity"/>
    <property type="evidence" value="ECO:0007669"/>
    <property type="project" value="UniProtKB-KW"/>
</dbReference>
<dbReference type="InterPro" id="IPR027351">
    <property type="entry name" value="(+)RNA_virus_helicase_core_dom"/>
</dbReference>
<dbReference type="InterPro" id="IPR027417">
    <property type="entry name" value="P-loop_NTPase"/>
</dbReference>
<keyword evidence="6" id="KW-0378">Hydrolase</keyword>